<accession>A0A4V3D0L7</accession>
<dbReference type="Pfam" id="PF01841">
    <property type="entry name" value="Transglut_core"/>
    <property type="match status" value="1"/>
</dbReference>
<gene>
    <name evidence="4" type="ORF">ATK78_4490</name>
</gene>
<keyword evidence="1" id="KW-0732">Signal</keyword>
<dbReference type="Gene3D" id="2.60.40.3140">
    <property type="match status" value="1"/>
</dbReference>
<dbReference type="EMBL" id="SNYC01000009">
    <property type="protein sequence ID" value="TDQ06420.1"/>
    <property type="molecule type" value="Genomic_DNA"/>
</dbReference>
<dbReference type="SUPFAM" id="SSF54001">
    <property type="entry name" value="Cysteine proteinases"/>
    <property type="match status" value="1"/>
</dbReference>
<sequence>MKNILVILLLLVTYKSTNAQGAYDVARIQPDLLKNASVIIRMEDQNYEVKNPGSATLQYKTVITILNKNGEDASAIHEFYDKFSSIYNLKAILYDAKGIKIKEYRNADFKDRSAVSDGTIYDDSRIKYLEILNNTFPYTIEYSYSIDYSGIRSYPSWYPSSSWGYAIEKSEYTFKIPETMTFKYLKSKDLKTDSLKIKDKNQYKWSCQNIKAIEYEPLSVGLRNVLPWVMVAPNTFEFDESKGNIENWKNVGSWLYSLSSSSQLLPDAARAKVRSIIKNAATPKEKIKLLYNYLQSNTRYVGVQLGIGGYKPIAAEKVFSVNYGDCKALSNFMKAMLQEAGIKSDLVMIGNDMPSLNTKYASLNQANHMILCVPMEKDTTWLECTSQYVPAGFIGNGNSDKTVLLITDKGGKLAQTPTYSPANNFQKRVATVHLDAEGSAAITIETKYGNAQYEDNMGMLYMEPTEQRKRLINSLSIPNIQMESFSFTQPDKELPVLMEKISLKCTQLLTKGGDKLFLTLNMLNRQEGTITTIDNRKTFFAVDYSYQDDDEIIYTIPKGYKLEYVPADIILESEFGRYTAKAVVKDDKITYTRTKMMTNKKYPPEKYNEYVAFSKKIYQSDKQKTVLAKVE</sequence>
<evidence type="ECO:0000313" key="5">
    <source>
        <dbReference type="Proteomes" id="UP000295620"/>
    </source>
</evidence>
<proteinExistence type="predicted"/>
<reference evidence="4 5" key="1">
    <citation type="submission" date="2019-03" db="EMBL/GenBank/DDBJ databases">
        <title>Genomic Encyclopedia of Archaeal and Bacterial Type Strains, Phase II (KMG-II): from individual species to whole genera.</title>
        <authorList>
            <person name="Goeker M."/>
        </authorList>
    </citation>
    <scope>NUCLEOTIDE SEQUENCE [LARGE SCALE GENOMIC DNA]</scope>
    <source>
        <strain evidence="4 5">DSM 19035</strain>
    </source>
</reference>
<feature type="chain" id="PRO_5020978382" evidence="1">
    <location>
        <begin position="22"/>
        <end position="631"/>
    </location>
</feature>
<feature type="signal peptide" evidence="1">
    <location>
        <begin position="1"/>
        <end position="21"/>
    </location>
</feature>
<name>A0A4V3D0L7_9SPHI</name>
<organism evidence="4 5">
    <name type="scientific">Pedobacter metabolipauper</name>
    <dbReference type="NCBI Taxonomy" id="425513"/>
    <lineage>
        <taxon>Bacteria</taxon>
        <taxon>Pseudomonadati</taxon>
        <taxon>Bacteroidota</taxon>
        <taxon>Sphingobacteriia</taxon>
        <taxon>Sphingobacteriales</taxon>
        <taxon>Sphingobacteriaceae</taxon>
        <taxon>Pedobacter</taxon>
    </lineage>
</organism>
<dbReference type="InterPro" id="IPR038765">
    <property type="entry name" value="Papain-like_cys_pep_sf"/>
</dbReference>
<evidence type="ECO:0000259" key="3">
    <source>
        <dbReference type="Pfam" id="PF12969"/>
    </source>
</evidence>
<comment type="caution">
    <text evidence="4">The sequence shown here is derived from an EMBL/GenBank/DDBJ whole genome shotgun (WGS) entry which is preliminary data.</text>
</comment>
<evidence type="ECO:0000256" key="1">
    <source>
        <dbReference type="SAM" id="SignalP"/>
    </source>
</evidence>
<dbReference type="Pfam" id="PF12969">
    <property type="entry name" value="DUF3857"/>
    <property type="match status" value="1"/>
</dbReference>
<keyword evidence="5" id="KW-1185">Reference proteome</keyword>
<feature type="domain" description="DUF3857" evidence="3">
    <location>
        <begin position="52"/>
        <end position="213"/>
    </location>
</feature>
<dbReference type="Gene3D" id="3.10.620.30">
    <property type="match status" value="1"/>
</dbReference>
<evidence type="ECO:0000259" key="2">
    <source>
        <dbReference type="Pfam" id="PF01841"/>
    </source>
</evidence>
<dbReference type="AlphaFoldDB" id="A0A4V3D0L7"/>
<feature type="domain" description="Transglutaminase-like" evidence="2">
    <location>
        <begin position="272"/>
        <end position="348"/>
    </location>
</feature>
<protein>
    <submittedName>
        <fullName evidence="4">Transglutaminase superfamily protein</fullName>
    </submittedName>
</protein>
<dbReference type="InterPro" id="IPR024618">
    <property type="entry name" value="DUF3857"/>
</dbReference>
<dbReference type="Proteomes" id="UP000295620">
    <property type="component" value="Unassembled WGS sequence"/>
</dbReference>
<evidence type="ECO:0000313" key="4">
    <source>
        <dbReference type="EMBL" id="TDQ06420.1"/>
    </source>
</evidence>
<dbReference type="Gene3D" id="2.60.120.1130">
    <property type="match status" value="1"/>
</dbReference>
<dbReference type="InterPro" id="IPR002931">
    <property type="entry name" value="Transglutaminase-like"/>
</dbReference>